<name>A0A8H5NKI3_9HYPO</name>
<proteinExistence type="predicted"/>
<comment type="caution">
    <text evidence="2">The sequence shown here is derived from an EMBL/GenBank/DDBJ whole genome shotgun (WGS) entry which is preliminary data.</text>
</comment>
<dbReference type="Proteomes" id="UP000582016">
    <property type="component" value="Unassembled WGS sequence"/>
</dbReference>
<sequence length="112" mass="12091">MKFSAITVLTTFLAIVHTSLCTYDDHPVNGFRHYIGADGEPDVLGIYNGFSSLNVGTGSVAEQPTGIYMRNFRRTESVYRGSSMTVGGTLLRTSGDLLNASFDSDDESRGDA</sequence>
<dbReference type="EMBL" id="JAAOAQ010000074">
    <property type="protein sequence ID" value="KAF5568914.1"/>
    <property type="molecule type" value="Genomic_DNA"/>
</dbReference>
<organism evidence="2 3">
    <name type="scientific">Fusarium phyllophilum</name>
    <dbReference type="NCBI Taxonomy" id="47803"/>
    <lineage>
        <taxon>Eukaryota</taxon>
        <taxon>Fungi</taxon>
        <taxon>Dikarya</taxon>
        <taxon>Ascomycota</taxon>
        <taxon>Pezizomycotina</taxon>
        <taxon>Sordariomycetes</taxon>
        <taxon>Hypocreomycetidae</taxon>
        <taxon>Hypocreales</taxon>
        <taxon>Nectriaceae</taxon>
        <taxon>Fusarium</taxon>
        <taxon>Fusarium fujikuroi species complex</taxon>
    </lineage>
</organism>
<gene>
    <name evidence="2" type="ORF">FPHYL_2481</name>
</gene>
<dbReference type="AlphaFoldDB" id="A0A8H5NKI3"/>
<reference evidence="2 3" key="1">
    <citation type="submission" date="2020-05" db="EMBL/GenBank/DDBJ databases">
        <title>Identification and distribution of gene clusters putatively required for synthesis of sphingolipid metabolism inhibitors in phylogenetically diverse species of the filamentous fungus Fusarium.</title>
        <authorList>
            <person name="Kim H.-S."/>
            <person name="Busman M."/>
            <person name="Brown D.W."/>
            <person name="Divon H."/>
            <person name="Uhlig S."/>
            <person name="Proctor R.H."/>
        </authorList>
    </citation>
    <scope>NUCLEOTIDE SEQUENCE [LARGE SCALE GENOMIC DNA]</scope>
    <source>
        <strain evidence="2 3">NRRL 13617</strain>
    </source>
</reference>
<dbReference type="OrthoDB" id="5022093at2759"/>
<accession>A0A8H5NKI3</accession>
<protein>
    <submittedName>
        <fullName evidence="2">Uncharacterized protein</fullName>
    </submittedName>
</protein>
<keyword evidence="3" id="KW-1185">Reference proteome</keyword>
<evidence type="ECO:0000313" key="3">
    <source>
        <dbReference type="Proteomes" id="UP000582016"/>
    </source>
</evidence>
<feature type="chain" id="PRO_5034134441" evidence="1">
    <location>
        <begin position="22"/>
        <end position="112"/>
    </location>
</feature>
<evidence type="ECO:0000313" key="2">
    <source>
        <dbReference type="EMBL" id="KAF5568914.1"/>
    </source>
</evidence>
<feature type="signal peptide" evidence="1">
    <location>
        <begin position="1"/>
        <end position="21"/>
    </location>
</feature>
<evidence type="ECO:0000256" key="1">
    <source>
        <dbReference type="SAM" id="SignalP"/>
    </source>
</evidence>
<keyword evidence="1" id="KW-0732">Signal</keyword>